<keyword evidence="3" id="KW-1185">Reference proteome</keyword>
<feature type="region of interest" description="Disordered" evidence="1">
    <location>
        <begin position="25"/>
        <end position="94"/>
    </location>
</feature>
<comment type="caution">
    <text evidence="2">The sequence shown here is derived from an EMBL/GenBank/DDBJ whole genome shotgun (WGS) entry which is preliminary data.</text>
</comment>
<dbReference type="EMBL" id="AGSI01000002">
    <property type="protein sequence ID" value="EIE26981.1"/>
    <property type="molecule type" value="Genomic_DNA"/>
</dbReference>
<evidence type="ECO:0000256" key="1">
    <source>
        <dbReference type="SAM" id="MobiDB-lite"/>
    </source>
</evidence>
<evidence type="ECO:0000313" key="2">
    <source>
        <dbReference type="EMBL" id="EIE26981.1"/>
    </source>
</evidence>
<dbReference type="KEGG" id="csl:COCSUDRAFT_59474"/>
<proteinExistence type="predicted"/>
<reference evidence="2 3" key="1">
    <citation type="journal article" date="2012" name="Genome Biol.">
        <title>The genome of the polar eukaryotic microalga coccomyxa subellipsoidea reveals traits of cold adaptation.</title>
        <authorList>
            <person name="Blanc G."/>
            <person name="Agarkova I."/>
            <person name="Grimwood J."/>
            <person name="Kuo A."/>
            <person name="Brueggeman A."/>
            <person name="Dunigan D."/>
            <person name="Gurnon J."/>
            <person name="Ladunga I."/>
            <person name="Lindquist E."/>
            <person name="Lucas S."/>
            <person name="Pangilinan J."/>
            <person name="Proschold T."/>
            <person name="Salamov A."/>
            <person name="Schmutz J."/>
            <person name="Weeks D."/>
            <person name="Yamada T."/>
            <person name="Claverie J.M."/>
            <person name="Grigoriev I."/>
            <person name="Van Etten J."/>
            <person name="Lomsadze A."/>
            <person name="Borodovsky M."/>
        </authorList>
    </citation>
    <scope>NUCLEOTIDE SEQUENCE [LARGE SCALE GENOMIC DNA]</scope>
    <source>
        <strain evidence="2 3">C-169</strain>
    </source>
</reference>
<protein>
    <submittedName>
        <fullName evidence="2">Uncharacterized protein</fullName>
    </submittedName>
</protein>
<sequence length="94" mass="10114">MQPQPRTAAQRTAACAGWQSSSANLKRLFSPGPASEGCTGGHDDEGCHGRRSPGLHRPHGPPEARSPRPAPADTWAPTPVTAMRRYTHERYGSE</sequence>
<feature type="compositionally biased region" description="Basic residues" evidence="1">
    <location>
        <begin position="49"/>
        <end position="59"/>
    </location>
</feature>
<name>I0Z8L2_COCSC</name>
<dbReference type="Proteomes" id="UP000007264">
    <property type="component" value="Unassembled WGS sequence"/>
</dbReference>
<dbReference type="AlphaFoldDB" id="I0Z8L2"/>
<organism evidence="2 3">
    <name type="scientific">Coccomyxa subellipsoidea (strain C-169)</name>
    <name type="common">Green microalga</name>
    <dbReference type="NCBI Taxonomy" id="574566"/>
    <lineage>
        <taxon>Eukaryota</taxon>
        <taxon>Viridiplantae</taxon>
        <taxon>Chlorophyta</taxon>
        <taxon>core chlorophytes</taxon>
        <taxon>Trebouxiophyceae</taxon>
        <taxon>Trebouxiophyceae incertae sedis</taxon>
        <taxon>Coccomyxaceae</taxon>
        <taxon>Coccomyxa</taxon>
        <taxon>Coccomyxa subellipsoidea</taxon>
    </lineage>
</organism>
<accession>I0Z8L2</accession>
<gene>
    <name evidence="2" type="ORF">COCSUDRAFT_59474</name>
</gene>
<evidence type="ECO:0000313" key="3">
    <source>
        <dbReference type="Proteomes" id="UP000007264"/>
    </source>
</evidence>
<dbReference type="RefSeq" id="XP_005651525.1">
    <property type="nucleotide sequence ID" value="XM_005651468.1"/>
</dbReference>
<dbReference type="GeneID" id="17045044"/>